<protein>
    <recommendedName>
        <fullName evidence="1">Apple domain-containing protein</fullName>
    </recommendedName>
</protein>
<sequence length="180" mass="20033">MQKTVRRKSRVCCEYSIFSTFDDCFLKKSPFNGTNGVNAINSYFAQVCLKRRARIANEVQPLSPVRQSADPGCMAGVDIQGFDKKVLYATSREECRLACDNDLGCRFSVRNIDGNCYIKTEPFGNKDGKNSLNGYVDQLCLKRGTDMGCFSGVSWQGNSLYSFNTTSKEACRAECDGNVK</sequence>
<gene>
    <name evidence="2" type="ORF">GPECTOR_138g657</name>
</gene>
<dbReference type="Proteomes" id="UP000075714">
    <property type="component" value="Unassembled WGS sequence"/>
</dbReference>
<dbReference type="EMBL" id="LSYV01000138">
    <property type="protein sequence ID" value="KXZ42526.1"/>
    <property type="molecule type" value="Genomic_DNA"/>
</dbReference>
<comment type="caution">
    <text evidence="2">The sequence shown here is derived from an EMBL/GenBank/DDBJ whole genome shotgun (WGS) entry which is preliminary data.</text>
</comment>
<accession>A0A150FY45</accession>
<organism evidence="2 3">
    <name type="scientific">Gonium pectorale</name>
    <name type="common">Green alga</name>
    <dbReference type="NCBI Taxonomy" id="33097"/>
    <lineage>
        <taxon>Eukaryota</taxon>
        <taxon>Viridiplantae</taxon>
        <taxon>Chlorophyta</taxon>
        <taxon>core chlorophytes</taxon>
        <taxon>Chlorophyceae</taxon>
        <taxon>CS clade</taxon>
        <taxon>Chlamydomonadales</taxon>
        <taxon>Volvocaceae</taxon>
        <taxon>Gonium</taxon>
    </lineage>
</organism>
<dbReference type="AlphaFoldDB" id="A0A150FY45"/>
<name>A0A150FY45_GONPE</name>
<reference evidence="3" key="1">
    <citation type="journal article" date="2016" name="Nat. Commun.">
        <title>The Gonium pectorale genome demonstrates co-option of cell cycle regulation during the evolution of multicellularity.</title>
        <authorList>
            <person name="Hanschen E.R."/>
            <person name="Marriage T.N."/>
            <person name="Ferris P.J."/>
            <person name="Hamaji T."/>
            <person name="Toyoda A."/>
            <person name="Fujiyama A."/>
            <person name="Neme R."/>
            <person name="Noguchi H."/>
            <person name="Minakuchi Y."/>
            <person name="Suzuki M."/>
            <person name="Kawai-Toyooka H."/>
            <person name="Smith D.R."/>
            <person name="Sparks H."/>
            <person name="Anderson J."/>
            <person name="Bakaric R."/>
            <person name="Luria V."/>
            <person name="Karger A."/>
            <person name="Kirschner M.W."/>
            <person name="Durand P.M."/>
            <person name="Michod R.E."/>
            <person name="Nozaki H."/>
            <person name="Olson B.J."/>
        </authorList>
    </citation>
    <scope>NUCLEOTIDE SEQUENCE [LARGE SCALE GENOMIC DNA]</scope>
    <source>
        <strain evidence="3">NIES-2863</strain>
    </source>
</reference>
<evidence type="ECO:0000313" key="3">
    <source>
        <dbReference type="Proteomes" id="UP000075714"/>
    </source>
</evidence>
<keyword evidence="3" id="KW-1185">Reference proteome</keyword>
<evidence type="ECO:0000259" key="1">
    <source>
        <dbReference type="PROSITE" id="PS50948"/>
    </source>
</evidence>
<proteinExistence type="predicted"/>
<dbReference type="InterPro" id="IPR003609">
    <property type="entry name" value="Pan_app"/>
</dbReference>
<feature type="domain" description="Apple" evidence="1">
    <location>
        <begin position="73"/>
        <end position="140"/>
    </location>
</feature>
<dbReference type="PROSITE" id="PS50948">
    <property type="entry name" value="PAN"/>
    <property type="match status" value="1"/>
</dbReference>
<evidence type="ECO:0000313" key="2">
    <source>
        <dbReference type="EMBL" id="KXZ42526.1"/>
    </source>
</evidence>